<protein>
    <submittedName>
        <fullName evidence="1">Uncharacterized protein</fullName>
    </submittedName>
</protein>
<proteinExistence type="predicted"/>
<dbReference type="AlphaFoldDB" id="A0A8C0HWL5"/>
<name>A0A8C0HWL5_BALMU</name>
<dbReference type="GeneTree" id="ENSGT00910000147441"/>
<evidence type="ECO:0000313" key="1">
    <source>
        <dbReference type="Ensembl" id="ENSBMSP00010008010.1"/>
    </source>
</evidence>
<reference evidence="1" key="1">
    <citation type="submission" date="2023-09" db="UniProtKB">
        <authorList>
            <consortium name="Ensembl"/>
        </authorList>
    </citation>
    <scope>IDENTIFICATION</scope>
</reference>
<accession>A0A8C0HWL5</accession>
<dbReference type="Ensembl" id="ENSBMST00010008945.1">
    <property type="protein sequence ID" value="ENSBMSP00010008010.1"/>
    <property type="gene ID" value="ENSBMSG00010005949.1"/>
</dbReference>
<organism evidence="1">
    <name type="scientific">Balaenoptera musculus</name>
    <name type="common">Blue whale</name>
    <dbReference type="NCBI Taxonomy" id="9771"/>
    <lineage>
        <taxon>Eukaryota</taxon>
        <taxon>Metazoa</taxon>
        <taxon>Chordata</taxon>
        <taxon>Craniata</taxon>
        <taxon>Vertebrata</taxon>
        <taxon>Euteleostomi</taxon>
        <taxon>Mammalia</taxon>
        <taxon>Eutheria</taxon>
        <taxon>Laurasiatheria</taxon>
        <taxon>Artiodactyla</taxon>
        <taxon>Whippomorpha</taxon>
        <taxon>Cetacea</taxon>
        <taxon>Mysticeti</taxon>
        <taxon>Balaenopteridae</taxon>
        <taxon>Balaenoptera</taxon>
    </lineage>
</organism>
<dbReference type="OMA" id="HALIFNH"/>
<sequence length="63" mass="7053">MIDGRPAATSLSPETHLADVQVEGYSRSLLVHHSTTTNHNYLSGSPIYTRTVIEDMRRKRGDI</sequence>